<accession>A0AAT9GUG5</accession>
<name>A0AAT9GUG5_9CREN</name>
<dbReference type="KEGG" id="sjv:SJAV_25460"/>
<evidence type="ECO:0000256" key="1">
    <source>
        <dbReference type="SAM" id="Phobius"/>
    </source>
</evidence>
<dbReference type="AlphaFoldDB" id="A0AAT9GUG5"/>
<organism evidence="2">
    <name type="scientific">Sulfurisphaera javensis</name>
    <dbReference type="NCBI Taxonomy" id="2049879"/>
    <lineage>
        <taxon>Archaea</taxon>
        <taxon>Thermoproteota</taxon>
        <taxon>Thermoprotei</taxon>
        <taxon>Sulfolobales</taxon>
        <taxon>Sulfolobaceae</taxon>
        <taxon>Sulfurisphaera</taxon>
    </lineage>
</organism>
<evidence type="ECO:0000313" key="2">
    <source>
        <dbReference type="EMBL" id="BFH74602.1"/>
    </source>
</evidence>
<keyword evidence="1" id="KW-1133">Transmembrane helix</keyword>
<feature type="transmembrane region" description="Helical" evidence="1">
    <location>
        <begin position="38"/>
        <end position="59"/>
    </location>
</feature>
<feature type="transmembrane region" description="Helical" evidence="1">
    <location>
        <begin position="71"/>
        <end position="89"/>
    </location>
</feature>
<keyword evidence="1" id="KW-0472">Membrane</keyword>
<dbReference type="EMBL" id="AP031322">
    <property type="protein sequence ID" value="BFH74602.1"/>
    <property type="molecule type" value="Genomic_DNA"/>
</dbReference>
<feature type="transmembrane region" description="Helical" evidence="1">
    <location>
        <begin position="12"/>
        <end position="32"/>
    </location>
</feature>
<protein>
    <submittedName>
        <fullName evidence="2">Uncharacterized protein</fullName>
    </submittedName>
</protein>
<keyword evidence="1" id="KW-0812">Transmembrane</keyword>
<dbReference type="RefSeq" id="WP_369610101.1">
    <property type="nucleotide sequence ID" value="NZ_AP031322.1"/>
</dbReference>
<reference evidence="2" key="1">
    <citation type="submission" date="2024-03" db="EMBL/GenBank/DDBJ databases">
        <title>Complete genome sequence of Sulfurisphaera javensis strain KD-1.</title>
        <authorList>
            <person name="Sakai H."/>
            <person name="Nur N."/>
            <person name="Suwanto A."/>
            <person name="Kurosawa N."/>
        </authorList>
    </citation>
    <scope>NUCLEOTIDE SEQUENCE</scope>
    <source>
        <strain evidence="2">KD-1</strain>
    </source>
</reference>
<sequence>MKFNKKYLSPFWIASGALAGIGYIIAIFYILIKEKGNERWLGIMFFIGPIGALLVYLLTRKSNVRLVRISLGLLIGFAIWVIIALPLGINPLYQLFGYVHGWLSD</sequence>
<gene>
    <name evidence="2" type="ORF">SJAV_25460</name>
</gene>
<proteinExistence type="predicted"/>
<dbReference type="GeneID" id="92355504"/>